<dbReference type="EMBL" id="ATNM01000014">
    <property type="protein sequence ID" value="EPR71502.1"/>
    <property type="molecule type" value="Genomic_DNA"/>
</dbReference>
<accession>S7VQ66</accession>
<evidence type="ECO:0000313" key="1">
    <source>
        <dbReference type="EMBL" id="EPR71502.1"/>
    </source>
</evidence>
<protein>
    <submittedName>
        <fullName evidence="1">Uncharacterized protein</fullName>
    </submittedName>
</protein>
<evidence type="ECO:0000313" key="2">
    <source>
        <dbReference type="Proteomes" id="UP000014974"/>
    </source>
</evidence>
<proteinExistence type="predicted"/>
<sequence length="47" mass="5173">MVESLSSFVYSIGFDLSILGFPDAVFLSSFDCPLMVRVEIQVKNASL</sequence>
<gene>
    <name evidence="1" type="ORF">ADICYQ_0311</name>
</gene>
<comment type="caution">
    <text evidence="1">The sequence shown here is derived from an EMBL/GenBank/DDBJ whole genome shotgun (WGS) entry which is preliminary data.</text>
</comment>
<dbReference type="Proteomes" id="UP000014974">
    <property type="component" value="Unassembled WGS sequence"/>
</dbReference>
<name>S7VQ66_9BACT</name>
<dbReference type="AlphaFoldDB" id="S7VQ66"/>
<reference evidence="1 2" key="1">
    <citation type="journal article" date="2013" name="Genome Announc.">
        <title>Draft Genome Sequence of Cyclobacterium qasimii Strain M12-11BT, Isolated from Arctic Marine Sediment.</title>
        <authorList>
            <person name="Shivaji S."/>
            <person name="Ara S."/>
            <person name="Singh A."/>
            <person name="Kumar Pinnaka A."/>
        </authorList>
    </citation>
    <scope>NUCLEOTIDE SEQUENCE [LARGE SCALE GENOMIC DNA]</scope>
    <source>
        <strain evidence="1 2">M12-11B</strain>
    </source>
</reference>
<dbReference type="STRING" id="641524.ADICYQ_0311"/>
<organism evidence="1 2">
    <name type="scientific">Cyclobacterium qasimii M12-11B</name>
    <dbReference type="NCBI Taxonomy" id="641524"/>
    <lineage>
        <taxon>Bacteria</taxon>
        <taxon>Pseudomonadati</taxon>
        <taxon>Bacteroidota</taxon>
        <taxon>Cytophagia</taxon>
        <taxon>Cytophagales</taxon>
        <taxon>Cyclobacteriaceae</taxon>
        <taxon>Cyclobacterium</taxon>
    </lineage>
</organism>